<dbReference type="Gene3D" id="2.60.120.260">
    <property type="entry name" value="Galactose-binding domain-like"/>
    <property type="match status" value="1"/>
</dbReference>
<dbReference type="Pfam" id="PF02129">
    <property type="entry name" value="Peptidase_S15"/>
    <property type="match status" value="1"/>
</dbReference>
<dbReference type="OrthoDB" id="5240615at2"/>
<evidence type="ECO:0000259" key="2">
    <source>
        <dbReference type="SMART" id="SM00939"/>
    </source>
</evidence>
<dbReference type="SUPFAM" id="SSF53474">
    <property type="entry name" value="alpha/beta-Hydrolases"/>
    <property type="match status" value="1"/>
</dbReference>
<dbReference type="PANTHER" id="PTHR43056">
    <property type="entry name" value="PEPTIDASE S9 PROLYL OLIGOPEPTIDASE"/>
    <property type="match status" value="1"/>
</dbReference>
<proteinExistence type="predicted"/>
<dbReference type="PANTHER" id="PTHR43056:SF10">
    <property type="entry name" value="COCE_NOND FAMILY, PUTATIVE (AFU_ORTHOLOGUE AFUA_7G00600)-RELATED"/>
    <property type="match status" value="1"/>
</dbReference>
<accession>A0A6N7Z219</accession>
<dbReference type="NCBIfam" id="TIGR00976">
    <property type="entry name" value="CocE_NonD"/>
    <property type="match status" value="1"/>
</dbReference>
<dbReference type="SUPFAM" id="SSF49785">
    <property type="entry name" value="Galactose-binding domain-like"/>
    <property type="match status" value="1"/>
</dbReference>
<evidence type="ECO:0000313" key="3">
    <source>
        <dbReference type="EMBL" id="MTD53850.1"/>
    </source>
</evidence>
<dbReference type="InterPro" id="IPR050585">
    <property type="entry name" value="Xaa-Pro_dipeptidyl-ppase/CocE"/>
</dbReference>
<keyword evidence="4" id="KW-1185">Reference proteome</keyword>
<sequence length="528" mass="58979">MADDEGPHVERDVKVMVRDGATIFADVFRPRGAGPWPVLATMSPYGKDVFWPDRYPMYDTVEQGPNMVWETPNPDWWVARGYAVVRADSRGTGKSPGHFDAFGRIEQEDYFDVIEWAGTQEWSNGKVGLLGISYYAILQWLVAALQPPHLAAMVPWEGASDIYREWSRHGGILSGFTPDWWQRQILTNLHRGDDSGARFTDLYRELRSRPLADDWYAERTADLSRVTVPFLSAGNWGGTALHLRGNIEGFTHAASEHKWLHMHVGTHIAPFYTDEAKARQLKFLDYWLKGEDNGLLDEPPVRLVIGRGTGKNVRFENEWPLARTRWTAAALDATTKSLAPDTTPAPGQVTLGSPEGAVTFELAVPEALELTGPMTLRLWLSTTASDVDIFVTLRQFGPDGHELHGIGGWGQPQPMSQGWLRASQRKLSPELSTPERPFHPHDEVLPVPAGEAFAMDIEVWPTSISLQAGDKLTLEVASDDRSGLEAFRHNDPTDRPTERFSGELTIHTGGPHDSYLLLPVIPEDHTEN</sequence>
<dbReference type="Proteomes" id="UP000440096">
    <property type="component" value="Unassembled WGS sequence"/>
</dbReference>
<dbReference type="AlphaFoldDB" id="A0A6N7Z219"/>
<dbReference type="SMART" id="SM00939">
    <property type="entry name" value="PepX_C"/>
    <property type="match status" value="1"/>
</dbReference>
<dbReference type="InterPro" id="IPR029058">
    <property type="entry name" value="AB_hydrolase_fold"/>
</dbReference>
<protein>
    <submittedName>
        <fullName evidence="3">CocE/NonD family hydrolase</fullName>
    </submittedName>
</protein>
<dbReference type="Gene3D" id="3.40.50.1820">
    <property type="entry name" value="alpha/beta hydrolase"/>
    <property type="match status" value="1"/>
</dbReference>
<dbReference type="InterPro" id="IPR013736">
    <property type="entry name" value="Xaa-Pro_dipept_C"/>
</dbReference>
<keyword evidence="1 3" id="KW-0378">Hydrolase</keyword>
<evidence type="ECO:0000313" key="4">
    <source>
        <dbReference type="Proteomes" id="UP000440096"/>
    </source>
</evidence>
<dbReference type="InterPro" id="IPR000383">
    <property type="entry name" value="Xaa-Pro-like_dom"/>
</dbReference>
<reference evidence="3 4" key="1">
    <citation type="submission" date="2019-11" db="EMBL/GenBank/DDBJ databases">
        <title>Draft genome of Amycolatopsis RM579.</title>
        <authorList>
            <person name="Duangmal K."/>
            <person name="Mingma R."/>
        </authorList>
    </citation>
    <scope>NUCLEOTIDE SEQUENCE [LARGE SCALE GENOMIC DNA]</scope>
    <source>
        <strain evidence="3 4">RM579</strain>
    </source>
</reference>
<dbReference type="InterPro" id="IPR005674">
    <property type="entry name" value="CocE/Ser_esterase"/>
</dbReference>
<dbReference type="Gene3D" id="1.10.3020.20">
    <property type="match status" value="1"/>
</dbReference>
<gene>
    <name evidence="3" type="ORF">GKO32_07635</name>
</gene>
<comment type="caution">
    <text evidence="3">The sequence shown here is derived from an EMBL/GenBank/DDBJ whole genome shotgun (WGS) entry which is preliminary data.</text>
</comment>
<dbReference type="RefSeq" id="WP_154756095.1">
    <property type="nucleotide sequence ID" value="NZ_WMBA01000008.1"/>
</dbReference>
<evidence type="ECO:0000256" key="1">
    <source>
        <dbReference type="ARBA" id="ARBA00022801"/>
    </source>
</evidence>
<feature type="domain" description="Xaa-Pro dipeptidyl-peptidase C-terminal" evidence="2">
    <location>
        <begin position="281"/>
        <end position="517"/>
    </location>
</feature>
<organism evidence="3 4">
    <name type="scientific">Amycolatopsis pithecellobii</name>
    <dbReference type="NCBI Taxonomy" id="664692"/>
    <lineage>
        <taxon>Bacteria</taxon>
        <taxon>Bacillati</taxon>
        <taxon>Actinomycetota</taxon>
        <taxon>Actinomycetes</taxon>
        <taxon>Pseudonocardiales</taxon>
        <taxon>Pseudonocardiaceae</taxon>
        <taxon>Amycolatopsis</taxon>
    </lineage>
</organism>
<dbReference type="InterPro" id="IPR008979">
    <property type="entry name" value="Galactose-bd-like_sf"/>
</dbReference>
<dbReference type="EMBL" id="WMBA01000008">
    <property type="protein sequence ID" value="MTD53850.1"/>
    <property type="molecule type" value="Genomic_DNA"/>
</dbReference>
<dbReference type="GO" id="GO:0008239">
    <property type="term" value="F:dipeptidyl-peptidase activity"/>
    <property type="evidence" value="ECO:0007669"/>
    <property type="project" value="InterPro"/>
</dbReference>
<dbReference type="Pfam" id="PF08530">
    <property type="entry name" value="PepX_C"/>
    <property type="match status" value="1"/>
</dbReference>
<name>A0A6N7Z219_9PSEU</name>